<reference evidence="10" key="2">
    <citation type="submission" date="2023-11" db="UniProtKB">
        <authorList>
            <consortium name="WormBaseParasite"/>
        </authorList>
    </citation>
    <scope>IDENTIFICATION</scope>
</reference>
<dbReference type="SUPFAM" id="SSF53448">
    <property type="entry name" value="Nucleotide-diphospho-sugar transferases"/>
    <property type="match status" value="1"/>
</dbReference>
<keyword evidence="7" id="KW-0325">Glycoprotein</keyword>
<evidence type="ECO:0000313" key="10">
    <source>
        <dbReference type="WBParaSite" id="TREG1_110320.1"/>
    </source>
</evidence>
<evidence type="ECO:0000256" key="7">
    <source>
        <dbReference type="ARBA" id="ARBA00023180"/>
    </source>
</evidence>
<dbReference type="Pfam" id="PF01501">
    <property type="entry name" value="Glyco_transf_8"/>
    <property type="match status" value="1"/>
</dbReference>
<evidence type="ECO:0000256" key="2">
    <source>
        <dbReference type="ARBA" id="ARBA00022692"/>
    </source>
</evidence>
<proteinExistence type="predicted"/>
<dbReference type="GO" id="GO:0042285">
    <property type="term" value="F:xylosyltransferase activity"/>
    <property type="evidence" value="ECO:0007669"/>
    <property type="project" value="TreeGrafter"/>
</dbReference>
<reference evidence="9" key="1">
    <citation type="submission" date="2022-06" db="EMBL/GenBank/DDBJ databases">
        <authorList>
            <person name="Berger JAMES D."/>
            <person name="Berger JAMES D."/>
        </authorList>
    </citation>
    <scope>NUCLEOTIDE SEQUENCE [LARGE SCALE GENOMIC DNA]</scope>
</reference>
<dbReference type="WBParaSite" id="TREG1_110320.1">
    <property type="protein sequence ID" value="TREG1_110320.1"/>
    <property type="gene ID" value="TREG1_110320"/>
</dbReference>
<dbReference type="PANTHER" id="PTHR12270:SF25">
    <property type="entry name" value="GLYCOSYLTRANSFERASE-LIKE PROTEIN LARGE"/>
    <property type="match status" value="1"/>
</dbReference>
<dbReference type="PANTHER" id="PTHR12270">
    <property type="entry name" value="GLYCOSYLTRANSFERASE-RELATED"/>
    <property type="match status" value="1"/>
</dbReference>
<keyword evidence="9" id="KW-1185">Reference proteome</keyword>
<feature type="transmembrane region" description="Helical" evidence="8">
    <location>
        <begin position="21"/>
        <end position="40"/>
    </location>
</feature>
<evidence type="ECO:0000256" key="6">
    <source>
        <dbReference type="ARBA" id="ARBA00023136"/>
    </source>
</evidence>
<evidence type="ECO:0000256" key="3">
    <source>
        <dbReference type="ARBA" id="ARBA00022968"/>
    </source>
</evidence>
<accession>A0AA85IV28</accession>
<protein>
    <recommendedName>
        <fullName evidence="11">Glyco_transf_8 domain-containing protein</fullName>
    </recommendedName>
</protein>
<organism evidence="9 10">
    <name type="scientific">Trichobilharzia regenti</name>
    <name type="common">Nasal bird schistosome</name>
    <dbReference type="NCBI Taxonomy" id="157069"/>
    <lineage>
        <taxon>Eukaryota</taxon>
        <taxon>Metazoa</taxon>
        <taxon>Spiralia</taxon>
        <taxon>Lophotrochozoa</taxon>
        <taxon>Platyhelminthes</taxon>
        <taxon>Trematoda</taxon>
        <taxon>Digenea</taxon>
        <taxon>Strigeidida</taxon>
        <taxon>Schistosomatoidea</taxon>
        <taxon>Schistosomatidae</taxon>
        <taxon>Trichobilharzia</taxon>
    </lineage>
</organism>
<dbReference type="Gene3D" id="3.90.550.10">
    <property type="entry name" value="Spore Coat Polysaccharide Biosynthesis Protein SpsA, Chain A"/>
    <property type="match status" value="1"/>
</dbReference>
<evidence type="ECO:0000256" key="1">
    <source>
        <dbReference type="ARBA" id="ARBA00004323"/>
    </source>
</evidence>
<dbReference type="GO" id="GO:0035269">
    <property type="term" value="P:protein O-linked glycosylation via mannose"/>
    <property type="evidence" value="ECO:0007669"/>
    <property type="project" value="TreeGrafter"/>
</dbReference>
<dbReference type="InterPro" id="IPR002495">
    <property type="entry name" value="Glyco_trans_8"/>
</dbReference>
<dbReference type="AlphaFoldDB" id="A0AA85IV28"/>
<keyword evidence="2 8" id="KW-0812">Transmembrane</keyword>
<evidence type="ECO:0000256" key="8">
    <source>
        <dbReference type="SAM" id="Phobius"/>
    </source>
</evidence>
<evidence type="ECO:0000256" key="4">
    <source>
        <dbReference type="ARBA" id="ARBA00022989"/>
    </source>
</evidence>
<dbReference type="InterPro" id="IPR051292">
    <property type="entry name" value="Xyl/GlcA_transferase"/>
</dbReference>
<dbReference type="InterPro" id="IPR029044">
    <property type="entry name" value="Nucleotide-diphossugar_trans"/>
</dbReference>
<keyword evidence="3" id="KW-0735">Signal-anchor</keyword>
<dbReference type="GO" id="GO:0000139">
    <property type="term" value="C:Golgi membrane"/>
    <property type="evidence" value="ECO:0007669"/>
    <property type="project" value="UniProtKB-SubCell"/>
</dbReference>
<keyword evidence="6 8" id="KW-0472">Membrane</keyword>
<dbReference type="Proteomes" id="UP000050795">
    <property type="component" value="Unassembled WGS sequence"/>
</dbReference>
<evidence type="ECO:0000256" key="5">
    <source>
        <dbReference type="ARBA" id="ARBA00023034"/>
    </source>
</evidence>
<keyword evidence="5" id="KW-0333">Golgi apparatus</keyword>
<name>A0AA85IV28_TRIRE</name>
<sequence>MRKSRGTIITSSINPNRSTRRLYYYLSAGIIIFLCVYVIYQINTSSVIILNGLFDPICQYKTKPIHKPHYHFVNDSVHVAMLLAGGKDNCYQAETQIKSLLFNQRRWYQSKDNCCTFTHFPHFNTDWLNLIEAARNHLDNSNNYQRLTLVFHFIVDDKSYEFMKELMLDWNLDGIDLKYYDINEYEKQIRAFKSGHYSGHRSYLKLLITQILPPEIDKVILLDSDMLFNDDIVNLWNLFNEFDEDQCIGIVAEQNPTFYSNMGYRFWPNLGFGYNAGLLLIDLAKLRKRQWDKLWMKVAFYLMKQKGSLPTAEQDVINAMLSQNKRWLYEIPCEWNIQLSAFSLRERCPVVWKFTFSDQNQQEFNEVEKASLIKYPIAKLLHFNAHVKPEYFYPIPLRFPSAIGKWNEYYSTIQLSRMYLQFYYNLRGMSRHCFI</sequence>
<evidence type="ECO:0000313" key="9">
    <source>
        <dbReference type="Proteomes" id="UP000050795"/>
    </source>
</evidence>
<evidence type="ECO:0008006" key="11">
    <source>
        <dbReference type="Google" id="ProtNLM"/>
    </source>
</evidence>
<keyword evidence="4 8" id="KW-1133">Transmembrane helix</keyword>
<comment type="subcellular location">
    <subcellularLocation>
        <location evidence="1">Golgi apparatus membrane</location>
        <topology evidence="1">Single-pass type II membrane protein</topology>
    </subcellularLocation>
</comment>
<dbReference type="GO" id="GO:0015020">
    <property type="term" value="F:glucuronosyltransferase activity"/>
    <property type="evidence" value="ECO:0007669"/>
    <property type="project" value="TreeGrafter"/>
</dbReference>